<keyword evidence="6" id="KW-0503">Monooxygenase</keyword>
<evidence type="ECO:0000256" key="2">
    <source>
        <dbReference type="ARBA" id="ARBA00022630"/>
    </source>
</evidence>
<dbReference type="Pfam" id="PF01494">
    <property type="entry name" value="FAD_binding_3"/>
    <property type="match status" value="1"/>
</dbReference>
<organism evidence="9 10">
    <name type="scientific">Chloropicon primus</name>
    <dbReference type="NCBI Taxonomy" id="1764295"/>
    <lineage>
        <taxon>Eukaryota</taxon>
        <taxon>Viridiplantae</taxon>
        <taxon>Chlorophyta</taxon>
        <taxon>Chloropicophyceae</taxon>
        <taxon>Chloropicales</taxon>
        <taxon>Chloropicaceae</taxon>
        <taxon>Chloropicon</taxon>
    </lineage>
</organism>
<evidence type="ECO:0000256" key="6">
    <source>
        <dbReference type="ARBA" id="ARBA00023033"/>
    </source>
</evidence>
<dbReference type="SUPFAM" id="SSF51905">
    <property type="entry name" value="FAD/NAD(P)-binding domain"/>
    <property type="match status" value="1"/>
</dbReference>
<keyword evidence="2" id="KW-0285">Flavoprotein</keyword>
<gene>
    <name evidence="9" type="ORF">A3770_02p18030</name>
</gene>
<dbReference type="Gene3D" id="3.50.50.60">
    <property type="entry name" value="FAD/NAD(P)-binding domain"/>
    <property type="match status" value="1"/>
</dbReference>
<evidence type="ECO:0000259" key="8">
    <source>
        <dbReference type="Pfam" id="PF01494"/>
    </source>
</evidence>
<evidence type="ECO:0000256" key="5">
    <source>
        <dbReference type="ARBA" id="ARBA00023002"/>
    </source>
</evidence>
<evidence type="ECO:0000256" key="3">
    <source>
        <dbReference type="ARBA" id="ARBA00022827"/>
    </source>
</evidence>
<evidence type="ECO:0000256" key="1">
    <source>
        <dbReference type="ARBA" id="ARBA00001974"/>
    </source>
</evidence>
<reference evidence="9 10" key="1">
    <citation type="submission" date="2018-07" db="EMBL/GenBank/DDBJ databases">
        <title>The complete nuclear genome of the prasinophyte Chloropicon primus (CCMP1205).</title>
        <authorList>
            <person name="Pombert J.-F."/>
            <person name="Otis C."/>
            <person name="Turmel M."/>
            <person name="Lemieux C."/>
        </authorList>
    </citation>
    <scope>NUCLEOTIDE SEQUENCE [LARGE SCALE GENOMIC DNA]</scope>
    <source>
        <strain evidence="9 10">CCMP1205</strain>
    </source>
</reference>
<comment type="cofactor">
    <cofactor evidence="1">
        <name>FAD</name>
        <dbReference type="ChEBI" id="CHEBI:57692"/>
    </cofactor>
</comment>
<feature type="transmembrane region" description="Helical" evidence="7">
    <location>
        <begin position="292"/>
        <end position="310"/>
    </location>
</feature>
<evidence type="ECO:0000313" key="9">
    <source>
        <dbReference type="EMBL" id="QDZ19285.1"/>
    </source>
</evidence>
<dbReference type="InterPro" id="IPR036188">
    <property type="entry name" value="FAD/NAD-bd_sf"/>
</dbReference>
<dbReference type="OrthoDB" id="10053569at2759"/>
<dbReference type="EMBL" id="CP031035">
    <property type="protein sequence ID" value="QDZ19285.1"/>
    <property type="molecule type" value="Genomic_DNA"/>
</dbReference>
<accession>A0A5B8MI04</accession>
<evidence type="ECO:0000256" key="7">
    <source>
        <dbReference type="SAM" id="Phobius"/>
    </source>
</evidence>
<dbReference type="GO" id="GO:0071949">
    <property type="term" value="F:FAD binding"/>
    <property type="evidence" value="ECO:0007669"/>
    <property type="project" value="InterPro"/>
</dbReference>
<feature type="domain" description="FAD-binding" evidence="8">
    <location>
        <begin position="144"/>
        <end position="202"/>
    </location>
</feature>
<name>A0A5B8MI04_9CHLO</name>
<evidence type="ECO:0000256" key="4">
    <source>
        <dbReference type="ARBA" id="ARBA00022857"/>
    </source>
</evidence>
<dbReference type="STRING" id="1764295.A0A5B8MI04"/>
<proteinExistence type="predicted"/>
<dbReference type="PRINTS" id="PR00420">
    <property type="entry name" value="RNGMNOXGNASE"/>
</dbReference>
<sequence>MRKHPSLSAGLRYKVLSFPPNFPLPPKAQEEAGTPTAVHSESYVLIGASNRFNSRLRLGMLPTADENASRTANFISAAEENEIWRIKDGESLLDFLEGALPQLPVRSILSSAEAHRFAESEGARFPPPQYSERFVDVLQGNECGVVLVGDALHAFPPDLGQGVNAGLEDIMKLRESLRRHGHDLANALPDFERNRRPDVKSLVRLMQVSHPLQYKQYKYLALLFQLKFIAQFLISKVSFGLIYRPPFLEVMNAEFTYSEILRRVERNCKRYQLGGYALGAASGLFFALRGRWLAAMACLLAPALLVALLFEKTPKEFELAD</sequence>
<keyword evidence="4" id="KW-0521">NADP</keyword>
<dbReference type="GO" id="GO:0004502">
    <property type="term" value="F:kynurenine 3-monooxygenase activity"/>
    <property type="evidence" value="ECO:0007669"/>
    <property type="project" value="TreeGrafter"/>
</dbReference>
<keyword evidence="7" id="KW-0472">Membrane</keyword>
<keyword evidence="7" id="KW-0812">Transmembrane</keyword>
<keyword evidence="3" id="KW-0274">FAD</keyword>
<keyword evidence="7" id="KW-1133">Transmembrane helix</keyword>
<keyword evidence="10" id="KW-1185">Reference proteome</keyword>
<dbReference type="PANTHER" id="PTHR46028">
    <property type="entry name" value="KYNURENINE 3-MONOOXYGENASE"/>
    <property type="match status" value="1"/>
</dbReference>
<protein>
    <recommendedName>
        <fullName evidence="8">FAD-binding domain-containing protein</fullName>
    </recommendedName>
</protein>
<dbReference type="AlphaFoldDB" id="A0A5B8MI04"/>
<dbReference type="GO" id="GO:0070189">
    <property type="term" value="P:kynurenine metabolic process"/>
    <property type="evidence" value="ECO:0007669"/>
    <property type="project" value="TreeGrafter"/>
</dbReference>
<dbReference type="Proteomes" id="UP000316726">
    <property type="component" value="Chromosome 2"/>
</dbReference>
<dbReference type="InterPro" id="IPR002938">
    <property type="entry name" value="FAD-bd"/>
</dbReference>
<evidence type="ECO:0000313" key="10">
    <source>
        <dbReference type="Proteomes" id="UP000316726"/>
    </source>
</evidence>
<keyword evidence="5" id="KW-0560">Oxidoreductase</keyword>
<dbReference type="PANTHER" id="PTHR46028:SF2">
    <property type="entry name" value="KYNURENINE 3-MONOOXYGENASE"/>
    <property type="match status" value="1"/>
</dbReference>